<reference evidence="3 4" key="1">
    <citation type="submission" date="2019-04" db="EMBL/GenBank/DDBJ databases">
        <authorList>
            <person name="Van Vliet M D."/>
        </authorList>
    </citation>
    <scope>NUCLEOTIDE SEQUENCE [LARGE SCALE GENOMIC DNA]</scope>
    <source>
        <strain evidence="3 4">F1</strain>
    </source>
</reference>
<dbReference type="RefSeq" id="WP_222847010.1">
    <property type="nucleotide sequence ID" value="NZ_CAAHFG010000001.1"/>
</dbReference>
<dbReference type="InterPro" id="IPR036514">
    <property type="entry name" value="SGNH_hydro_sf"/>
</dbReference>
<dbReference type="AlphaFoldDB" id="A0A6C2TW83"/>
<evidence type="ECO:0000313" key="4">
    <source>
        <dbReference type="Proteomes" id="UP000366872"/>
    </source>
</evidence>
<proteinExistence type="predicted"/>
<accession>A0A6C2TW83</accession>
<evidence type="ECO:0000259" key="2">
    <source>
        <dbReference type="Pfam" id="PF03629"/>
    </source>
</evidence>
<keyword evidence="4" id="KW-1185">Reference proteome</keyword>
<dbReference type="GO" id="GO:0016788">
    <property type="term" value="F:hydrolase activity, acting on ester bonds"/>
    <property type="evidence" value="ECO:0007669"/>
    <property type="project" value="UniProtKB-ARBA"/>
</dbReference>
<evidence type="ECO:0000313" key="3">
    <source>
        <dbReference type="EMBL" id="VGO11764.1"/>
    </source>
</evidence>
<gene>
    <name evidence="3" type="primary">axe1-6A_2</name>
    <name evidence="3" type="ORF">PDESU_00310</name>
</gene>
<organism evidence="3 4">
    <name type="scientific">Pontiella desulfatans</name>
    <dbReference type="NCBI Taxonomy" id="2750659"/>
    <lineage>
        <taxon>Bacteria</taxon>
        <taxon>Pseudomonadati</taxon>
        <taxon>Kiritimatiellota</taxon>
        <taxon>Kiritimatiellia</taxon>
        <taxon>Kiritimatiellales</taxon>
        <taxon>Pontiellaceae</taxon>
        <taxon>Pontiella</taxon>
    </lineage>
</organism>
<dbReference type="PANTHER" id="PTHR31988:SF19">
    <property type="entry name" value="9-O-ACETYL-N-ACETYLNEURAMINIC ACID DEACETYLASE-RELATED"/>
    <property type="match status" value="1"/>
</dbReference>
<evidence type="ECO:0000256" key="1">
    <source>
        <dbReference type="ARBA" id="ARBA00022801"/>
    </source>
</evidence>
<dbReference type="SUPFAM" id="SSF52266">
    <property type="entry name" value="SGNH hydrolase"/>
    <property type="match status" value="1"/>
</dbReference>
<dbReference type="PANTHER" id="PTHR31988">
    <property type="entry name" value="ESTERASE, PUTATIVE (DUF303)-RELATED"/>
    <property type="match status" value="1"/>
</dbReference>
<protein>
    <submittedName>
        <fullName evidence="3">Carbohydrate acetyl esterase/feruloyl esterase</fullName>
    </submittedName>
</protein>
<dbReference type="Pfam" id="PF03629">
    <property type="entry name" value="SASA"/>
    <property type="match status" value="1"/>
</dbReference>
<dbReference type="InterPro" id="IPR005181">
    <property type="entry name" value="SASA"/>
</dbReference>
<name>A0A6C2TW83_PONDE</name>
<dbReference type="Gene3D" id="3.40.50.1110">
    <property type="entry name" value="SGNH hydrolase"/>
    <property type="match status" value="1"/>
</dbReference>
<sequence>MNRWIGTTLCHVVVWALATHGGERKTMDLYLLIGQSNMAGRGKVEEQDRKPHPQVFTLNKEKAWVPAVDPIHFDKSIAGVGPGRAFGIAMAEHDPEARIGLVPCAVGGTSITAWVPGVEHAKSKKHLYDDMLARLKVAQESGTVKGILWHQGESDGKRTSQYMERLAALIAALREELGNPGLPFVAGLVEMDDRDGKEPRAINGILLKLPEVVPNTAVASSEGLTTQDGTHFDSASQRELGKRFAEKMIELQEKK</sequence>
<dbReference type="EMBL" id="CAAHFG010000001">
    <property type="protein sequence ID" value="VGO11764.1"/>
    <property type="molecule type" value="Genomic_DNA"/>
</dbReference>
<dbReference type="Proteomes" id="UP000366872">
    <property type="component" value="Unassembled WGS sequence"/>
</dbReference>
<dbReference type="InterPro" id="IPR052940">
    <property type="entry name" value="Carb_Esterase_6"/>
</dbReference>
<keyword evidence="1" id="KW-0378">Hydrolase</keyword>
<feature type="domain" description="Sialate O-acetylesterase" evidence="2">
    <location>
        <begin position="27"/>
        <end position="249"/>
    </location>
</feature>